<gene>
    <name evidence="3" type="ORF">LCGC14_2742670</name>
</gene>
<reference evidence="3" key="1">
    <citation type="journal article" date="2015" name="Nature">
        <title>Complex archaea that bridge the gap between prokaryotes and eukaryotes.</title>
        <authorList>
            <person name="Spang A."/>
            <person name="Saw J.H."/>
            <person name="Jorgensen S.L."/>
            <person name="Zaremba-Niedzwiedzka K."/>
            <person name="Martijn J."/>
            <person name="Lind A.E."/>
            <person name="van Eijk R."/>
            <person name="Schleper C."/>
            <person name="Guy L."/>
            <person name="Ettema T.J."/>
        </authorList>
    </citation>
    <scope>NUCLEOTIDE SEQUENCE</scope>
</reference>
<feature type="coiled-coil region" evidence="1">
    <location>
        <begin position="9"/>
        <end position="36"/>
    </location>
</feature>
<dbReference type="AlphaFoldDB" id="A0A0F8Z425"/>
<evidence type="ECO:0000259" key="2">
    <source>
        <dbReference type="Pfam" id="PF08448"/>
    </source>
</evidence>
<dbReference type="SUPFAM" id="SSF55785">
    <property type="entry name" value="PYP-like sensor domain (PAS domain)"/>
    <property type="match status" value="1"/>
</dbReference>
<dbReference type="Gene3D" id="3.30.450.20">
    <property type="entry name" value="PAS domain"/>
    <property type="match status" value="1"/>
</dbReference>
<comment type="caution">
    <text evidence="3">The sequence shown here is derived from an EMBL/GenBank/DDBJ whole genome shotgun (WGS) entry which is preliminary data.</text>
</comment>
<evidence type="ECO:0000313" key="3">
    <source>
        <dbReference type="EMBL" id="KKK88488.1"/>
    </source>
</evidence>
<dbReference type="NCBIfam" id="TIGR00229">
    <property type="entry name" value="sensory_box"/>
    <property type="match status" value="1"/>
</dbReference>
<accession>A0A0F8Z425</accession>
<feature type="domain" description="PAS fold-4" evidence="2">
    <location>
        <begin position="52"/>
        <end position="157"/>
    </location>
</feature>
<dbReference type="InterPro" id="IPR000014">
    <property type="entry name" value="PAS"/>
</dbReference>
<dbReference type="InterPro" id="IPR035965">
    <property type="entry name" value="PAS-like_dom_sf"/>
</dbReference>
<proteinExistence type="predicted"/>
<feature type="non-terminal residue" evidence="3">
    <location>
        <position position="215"/>
    </location>
</feature>
<protein>
    <recommendedName>
        <fullName evidence="2">PAS fold-4 domain-containing protein</fullName>
    </recommendedName>
</protein>
<dbReference type="EMBL" id="LAZR01049930">
    <property type="protein sequence ID" value="KKK88488.1"/>
    <property type="molecule type" value="Genomic_DNA"/>
</dbReference>
<evidence type="ECO:0000256" key="1">
    <source>
        <dbReference type="SAM" id="Coils"/>
    </source>
</evidence>
<sequence>MDNHPSKSQVELTAELDQLRREVSRLQALVAKQSDRATPPEGEGVLRTLAAQLPMVIFALDCNGIITDGAGAGLKSLGLQPGGLVGRAALEAFAHVPEIQRYLARALDGDPLQGESGPESFEIGSQTFNVWHAQLRDQEGNLAGVTGIIIDVTQRRRGEGHSRTGRNLMEQMLRSHERDRQLIAYEIHDGLVQDATGALMQLDTLLQSEHLPSET</sequence>
<keyword evidence="1" id="KW-0175">Coiled coil</keyword>
<dbReference type="InterPro" id="IPR013656">
    <property type="entry name" value="PAS_4"/>
</dbReference>
<name>A0A0F8Z425_9ZZZZ</name>
<dbReference type="Pfam" id="PF08448">
    <property type="entry name" value="PAS_4"/>
    <property type="match status" value="1"/>
</dbReference>
<organism evidence="3">
    <name type="scientific">marine sediment metagenome</name>
    <dbReference type="NCBI Taxonomy" id="412755"/>
    <lineage>
        <taxon>unclassified sequences</taxon>
        <taxon>metagenomes</taxon>
        <taxon>ecological metagenomes</taxon>
    </lineage>
</organism>